<comment type="cofactor">
    <cofactor evidence="1">
        <name>Mg(2+)</name>
        <dbReference type="ChEBI" id="CHEBI:18420"/>
    </cofactor>
</comment>
<reference evidence="6 7" key="1">
    <citation type="submission" date="2021-01" db="EMBL/GenBank/DDBJ databases">
        <title>Whole genome shotgun sequence of Actinoplanes deccanensis NBRC 13994.</title>
        <authorList>
            <person name="Komaki H."/>
            <person name="Tamura T."/>
        </authorList>
    </citation>
    <scope>NUCLEOTIDE SEQUENCE [LARGE SCALE GENOMIC DNA]</scope>
    <source>
        <strain evidence="6 7">NBRC 13994</strain>
    </source>
</reference>
<dbReference type="PRINTS" id="PR00502">
    <property type="entry name" value="NUDIXFAMILY"/>
</dbReference>
<dbReference type="Gene3D" id="3.90.79.10">
    <property type="entry name" value="Nucleoside Triphosphate Pyrophosphohydrolase"/>
    <property type="match status" value="1"/>
</dbReference>
<evidence type="ECO:0000259" key="5">
    <source>
        <dbReference type="PROSITE" id="PS51462"/>
    </source>
</evidence>
<dbReference type="RefSeq" id="WP_203760921.1">
    <property type="nucleotide sequence ID" value="NZ_BAAABO010000006.1"/>
</dbReference>
<dbReference type="SUPFAM" id="SSF55811">
    <property type="entry name" value="Nudix"/>
    <property type="match status" value="1"/>
</dbReference>
<evidence type="ECO:0000256" key="2">
    <source>
        <dbReference type="ARBA" id="ARBA00005582"/>
    </source>
</evidence>
<dbReference type="PANTHER" id="PTHR43046">
    <property type="entry name" value="GDP-MANNOSE MANNOSYL HYDROLASE"/>
    <property type="match status" value="1"/>
</dbReference>
<feature type="domain" description="Nudix hydrolase" evidence="5">
    <location>
        <begin position="20"/>
        <end position="152"/>
    </location>
</feature>
<dbReference type="PROSITE" id="PS00893">
    <property type="entry name" value="NUDIX_BOX"/>
    <property type="match status" value="1"/>
</dbReference>
<organism evidence="6 7">
    <name type="scientific">Paractinoplanes deccanensis</name>
    <dbReference type="NCBI Taxonomy" id="113561"/>
    <lineage>
        <taxon>Bacteria</taxon>
        <taxon>Bacillati</taxon>
        <taxon>Actinomycetota</taxon>
        <taxon>Actinomycetes</taxon>
        <taxon>Micromonosporales</taxon>
        <taxon>Micromonosporaceae</taxon>
        <taxon>Paractinoplanes</taxon>
    </lineage>
</organism>
<evidence type="ECO:0000256" key="3">
    <source>
        <dbReference type="ARBA" id="ARBA00022801"/>
    </source>
</evidence>
<accession>A0ABQ3XZ44</accession>
<dbReference type="InterPro" id="IPR020084">
    <property type="entry name" value="NUDIX_hydrolase_CS"/>
</dbReference>
<dbReference type="Pfam" id="PF00293">
    <property type="entry name" value="NUDIX"/>
    <property type="match status" value="1"/>
</dbReference>
<evidence type="ECO:0000313" key="7">
    <source>
        <dbReference type="Proteomes" id="UP000609879"/>
    </source>
</evidence>
<dbReference type="Proteomes" id="UP000609879">
    <property type="component" value="Unassembled WGS sequence"/>
</dbReference>
<name>A0ABQ3XZ44_9ACTN</name>
<dbReference type="CDD" id="cd04677">
    <property type="entry name" value="NUDIX_Hydrolase"/>
    <property type="match status" value="1"/>
</dbReference>
<evidence type="ECO:0000313" key="6">
    <source>
        <dbReference type="EMBL" id="GID72989.1"/>
    </source>
</evidence>
<protein>
    <submittedName>
        <fullName evidence="6">ADP-ribose pyrophosphatase</fullName>
    </submittedName>
</protein>
<dbReference type="InterPro" id="IPR000086">
    <property type="entry name" value="NUDIX_hydrolase_dom"/>
</dbReference>
<evidence type="ECO:0000256" key="1">
    <source>
        <dbReference type="ARBA" id="ARBA00001946"/>
    </source>
</evidence>
<comment type="similarity">
    <text evidence="2 4">Belongs to the Nudix hydrolase family.</text>
</comment>
<gene>
    <name evidence="6" type="primary">ykjE</name>
    <name evidence="6" type="ORF">Ade02nite_16300</name>
</gene>
<keyword evidence="3 4" id="KW-0378">Hydrolase</keyword>
<dbReference type="PANTHER" id="PTHR43046:SF2">
    <property type="entry name" value="8-OXO-DGTP DIPHOSPHATASE-RELATED"/>
    <property type="match status" value="1"/>
</dbReference>
<evidence type="ECO:0000256" key="4">
    <source>
        <dbReference type="RuleBase" id="RU003476"/>
    </source>
</evidence>
<sequence>MSNGTKSYLERMRALVGNEPLVVAAAGVLVRDGGRRVLLQRRSDDGTWCLPGGAVEPGERLEDAARRELREETGLIAGELTLLSARSGPECFLVYPNGDQCQVISLTYRAESWSGHLGSSDPETAGLGFHDPLDLPEMNPYNRALFTHLAAEGHLRPEQ</sequence>
<proteinExistence type="inferred from homology"/>
<dbReference type="PROSITE" id="PS51462">
    <property type="entry name" value="NUDIX"/>
    <property type="match status" value="1"/>
</dbReference>
<comment type="caution">
    <text evidence="6">The sequence shown here is derived from an EMBL/GenBank/DDBJ whole genome shotgun (WGS) entry which is preliminary data.</text>
</comment>
<dbReference type="InterPro" id="IPR020476">
    <property type="entry name" value="Nudix_hydrolase"/>
</dbReference>
<dbReference type="EMBL" id="BOMI01000024">
    <property type="protein sequence ID" value="GID72989.1"/>
    <property type="molecule type" value="Genomic_DNA"/>
</dbReference>
<dbReference type="InterPro" id="IPR015797">
    <property type="entry name" value="NUDIX_hydrolase-like_dom_sf"/>
</dbReference>
<keyword evidence="7" id="KW-1185">Reference proteome</keyword>